<dbReference type="InterPro" id="IPR012347">
    <property type="entry name" value="Ferritin-like"/>
</dbReference>
<protein>
    <submittedName>
        <fullName evidence="3">DUF305 domain-containing protein</fullName>
    </submittedName>
</protein>
<evidence type="ECO:0000259" key="2">
    <source>
        <dbReference type="Pfam" id="PF03713"/>
    </source>
</evidence>
<keyword evidence="4" id="KW-1185">Reference proteome</keyword>
<proteinExistence type="predicted"/>
<evidence type="ECO:0000313" key="4">
    <source>
        <dbReference type="Proteomes" id="UP000553209"/>
    </source>
</evidence>
<gene>
    <name evidence="3" type="ORF">HGB44_15570</name>
</gene>
<dbReference type="AlphaFoldDB" id="A0A7X6RQR8"/>
<feature type="compositionally biased region" description="Basic and acidic residues" evidence="1">
    <location>
        <begin position="50"/>
        <end position="66"/>
    </location>
</feature>
<dbReference type="EMBL" id="JAAXPG010000013">
    <property type="protein sequence ID" value="NKY99069.1"/>
    <property type="molecule type" value="Genomic_DNA"/>
</dbReference>
<sequence length="86" mass="9423">MAQTELDEGVNPEARELVQEVIDAQRAESEQMKEMLGTEGRGSGDVDGASPRRRDTAGTDRPDRSRTVASGSFATSTTFCHWWHVG</sequence>
<dbReference type="Proteomes" id="UP000553209">
    <property type="component" value="Unassembled WGS sequence"/>
</dbReference>
<dbReference type="InterPro" id="IPR005183">
    <property type="entry name" value="DUF305_CopM-like"/>
</dbReference>
<feature type="region of interest" description="Disordered" evidence="1">
    <location>
        <begin position="27"/>
        <end position="71"/>
    </location>
</feature>
<dbReference type="Pfam" id="PF03713">
    <property type="entry name" value="DUF305"/>
    <property type="match status" value="1"/>
</dbReference>
<accession>A0A7X6RQR8</accession>
<reference evidence="3 4" key="1">
    <citation type="submission" date="2020-04" db="EMBL/GenBank/DDBJ databases">
        <title>MicrobeNet Type strains.</title>
        <authorList>
            <person name="Nicholson A.C."/>
        </authorList>
    </citation>
    <scope>NUCLEOTIDE SEQUENCE [LARGE SCALE GENOMIC DNA]</scope>
    <source>
        <strain evidence="3 4">ATCC 23612</strain>
    </source>
</reference>
<name>A0A7X6RQR8_9ACTN</name>
<dbReference type="Gene3D" id="1.20.1260.10">
    <property type="match status" value="1"/>
</dbReference>
<feature type="domain" description="DUF305" evidence="2">
    <location>
        <begin position="1"/>
        <end position="36"/>
    </location>
</feature>
<evidence type="ECO:0000313" key="3">
    <source>
        <dbReference type="EMBL" id="NKY99069.1"/>
    </source>
</evidence>
<organism evidence="3 4">
    <name type="scientific">Nocardiopsis alborubida</name>
    <dbReference type="NCBI Taxonomy" id="146802"/>
    <lineage>
        <taxon>Bacteria</taxon>
        <taxon>Bacillati</taxon>
        <taxon>Actinomycetota</taxon>
        <taxon>Actinomycetes</taxon>
        <taxon>Streptosporangiales</taxon>
        <taxon>Nocardiopsidaceae</taxon>
        <taxon>Nocardiopsis</taxon>
    </lineage>
</organism>
<evidence type="ECO:0000256" key="1">
    <source>
        <dbReference type="SAM" id="MobiDB-lite"/>
    </source>
</evidence>
<comment type="caution">
    <text evidence="3">The sequence shown here is derived from an EMBL/GenBank/DDBJ whole genome shotgun (WGS) entry which is preliminary data.</text>
</comment>